<evidence type="ECO:0000256" key="6">
    <source>
        <dbReference type="ARBA" id="ARBA00022927"/>
    </source>
</evidence>
<keyword evidence="15" id="KW-1185">Reference proteome</keyword>
<gene>
    <name evidence="14" type="ORF">A3770_06p41420</name>
</gene>
<comment type="function">
    <text evidence="9">Involved in regulating membrane fusion at the tonoplast and the prevacuolar compartment.</text>
</comment>
<feature type="repeat" description="CHCR" evidence="11">
    <location>
        <begin position="586"/>
        <end position="784"/>
    </location>
</feature>
<evidence type="ECO:0000256" key="3">
    <source>
        <dbReference type="ARBA" id="ARBA00022723"/>
    </source>
</evidence>
<evidence type="ECO:0000256" key="8">
    <source>
        <dbReference type="ARBA" id="ARBA00029433"/>
    </source>
</evidence>
<dbReference type="STRING" id="1764295.A0A5B8MNQ2"/>
<dbReference type="InterPro" id="IPR057308">
    <property type="entry name" value="CHCR_PEP5_VPS11"/>
</dbReference>
<dbReference type="GO" id="GO:0007032">
    <property type="term" value="P:endosome organization"/>
    <property type="evidence" value="ECO:0007669"/>
    <property type="project" value="TreeGrafter"/>
</dbReference>
<evidence type="ECO:0000256" key="2">
    <source>
        <dbReference type="ARBA" id="ARBA00022448"/>
    </source>
</evidence>
<evidence type="ECO:0000256" key="11">
    <source>
        <dbReference type="PROSITE-ProRule" id="PRU01006"/>
    </source>
</evidence>
<evidence type="ECO:0000256" key="4">
    <source>
        <dbReference type="ARBA" id="ARBA00022771"/>
    </source>
</evidence>
<dbReference type="GO" id="GO:0007033">
    <property type="term" value="P:vacuole organization"/>
    <property type="evidence" value="ECO:0007669"/>
    <property type="project" value="TreeGrafter"/>
</dbReference>
<dbReference type="GO" id="GO:0030674">
    <property type="term" value="F:protein-macromolecule adaptor activity"/>
    <property type="evidence" value="ECO:0007669"/>
    <property type="project" value="TreeGrafter"/>
</dbReference>
<dbReference type="GO" id="GO:0008270">
    <property type="term" value="F:zinc ion binding"/>
    <property type="evidence" value="ECO:0007669"/>
    <property type="project" value="UniProtKB-KW"/>
</dbReference>
<dbReference type="InterPro" id="IPR016024">
    <property type="entry name" value="ARM-type_fold"/>
</dbReference>
<dbReference type="GO" id="GO:0048284">
    <property type="term" value="P:organelle fusion"/>
    <property type="evidence" value="ECO:0007669"/>
    <property type="project" value="TreeGrafter"/>
</dbReference>
<keyword evidence="7 9" id="KW-0472">Membrane</keyword>
<dbReference type="GO" id="GO:0006904">
    <property type="term" value="P:vesicle docking involved in exocytosis"/>
    <property type="evidence" value="ECO:0007669"/>
    <property type="project" value="TreeGrafter"/>
</dbReference>
<comment type="subcellular location">
    <subcellularLocation>
        <location evidence="8">Endomembrane system</location>
        <topology evidence="8">Peripheral membrane protein</topology>
        <orientation evidence="8">Cytoplasmic side</orientation>
    </subcellularLocation>
    <subcellularLocation>
        <location evidence="9">Vacuole membrane</location>
        <topology evidence="9">Peripheral membrane protein</topology>
    </subcellularLocation>
    <subcellularLocation>
        <location evidence="9">Prevacuolar compartment membrane</location>
        <topology evidence="9">Peripheral membrane protein</topology>
    </subcellularLocation>
</comment>
<dbReference type="PROSITE" id="PS50236">
    <property type="entry name" value="CHCR"/>
    <property type="match status" value="2"/>
</dbReference>
<keyword evidence="9" id="KW-0926">Vacuole</keyword>
<dbReference type="OrthoDB" id="26184at2759"/>
<dbReference type="Pfam" id="PF23356">
    <property type="entry name" value="TPR_PEP5_VPS11"/>
    <property type="match status" value="2"/>
</dbReference>
<accession>A0A5B8MNQ2</accession>
<dbReference type="Proteomes" id="UP000316726">
    <property type="component" value="Chromosome 6"/>
</dbReference>
<comment type="similarity">
    <text evidence="1 9">Belongs to the VPS11 family.</text>
</comment>
<evidence type="ECO:0000313" key="15">
    <source>
        <dbReference type="Proteomes" id="UP000316726"/>
    </source>
</evidence>
<name>A0A5B8MNQ2_9CHLO</name>
<dbReference type="AlphaFoldDB" id="A0A5B8MNQ2"/>
<dbReference type="SUPFAM" id="SSF48371">
    <property type="entry name" value="ARM repeat"/>
    <property type="match status" value="1"/>
</dbReference>
<keyword evidence="12" id="KW-0175">Coiled coil</keyword>
<evidence type="ECO:0000256" key="1">
    <source>
        <dbReference type="ARBA" id="ARBA00007070"/>
    </source>
</evidence>
<feature type="domain" description="RING-type" evidence="13">
    <location>
        <begin position="870"/>
        <end position="906"/>
    </location>
</feature>
<keyword evidence="5" id="KW-0862">Zinc</keyword>
<dbReference type="InterPro" id="IPR024763">
    <property type="entry name" value="VPS11_C"/>
</dbReference>
<feature type="coiled-coil region" evidence="12">
    <location>
        <begin position="827"/>
        <end position="861"/>
    </location>
</feature>
<dbReference type="CDD" id="cd16688">
    <property type="entry name" value="RING-H2_Vps11"/>
    <property type="match status" value="1"/>
</dbReference>
<dbReference type="PROSITE" id="PS50089">
    <property type="entry name" value="ZF_RING_2"/>
    <property type="match status" value="1"/>
</dbReference>
<evidence type="ECO:0000256" key="10">
    <source>
        <dbReference type="PROSITE-ProRule" id="PRU00175"/>
    </source>
</evidence>
<dbReference type="InterPro" id="IPR057307">
    <property type="entry name" value="PEP5_VPS11_N"/>
</dbReference>
<dbReference type="GO" id="GO:0030897">
    <property type="term" value="C:HOPS complex"/>
    <property type="evidence" value="ECO:0007669"/>
    <property type="project" value="UniProtKB-UniRule"/>
</dbReference>
<dbReference type="InterPro" id="IPR000547">
    <property type="entry name" value="Clathrin_H-chain/VPS_repeat"/>
</dbReference>
<evidence type="ECO:0000256" key="5">
    <source>
        <dbReference type="ARBA" id="ARBA00022833"/>
    </source>
</evidence>
<organism evidence="14 15">
    <name type="scientific">Chloropicon primus</name>
    <dbReference type="NCBI Taxonomy" id="1764295"/>
    <lineage>
        <taxon>Eukaryota</taxon>
        <taxon>Viridiplantae</taxon>
        <taxon>Chlorophyta</taxon>
        <taxon>Chloropicophyceae</taxon>
        <taxon>Chloropicales</taxon>
        <taxon>Chloropicaceae</taxon>
        <taxon>Chloropicon</taxon>
    </lineage>
</organism>
<dbReference type="Pfam" id="PF23341">
    <property type="entry name" value="PEP5_VPS11_N"/>
    <property type="match status" value="1"/>
</dbReference>
<evidence type="ECO:0000256" key="12">
    <source>
        <dbReference type="SAM" id="Coils"/>
    </source>
</evidence>
<dbReference type="GO" id="GO:0009705">
    <property type="term" value="C:plant-type vacuole membrane"/>
    <property type="evidence" value="ECO:0007669"/>
    <property type="project" value="UniProtKB-UniRule"/>
</dbReference>
<dbReference type="SUPFAM" id="SSF57850">
    <property type="entry name" value="RING/U-box"/>
    <property type="match status" value="1"/>
</dbReference>
<keyword evidence="4 10" id="KW-0863">Zinc-finger</keyword>
<dbReference type="Gene3D" id="1.25.40.10">
    <property type="entry name" value="Tetratricopeptide repeat domain"/>
    <property type="match status" value="1"/>
</dbReference>
<dbReference type="GO" id="GO:0033263">
    <property type="term" value="C:CORVET complex"/>
    <property type="evidence" value="ECO:0007669"/>
    <property type="project" value="UniProtKB-UniRule"/>
</dbReference>
<feature type="repeat" description="CHCR" evidence="11">
    <location>
        <begin position="421"/>
        <end position="576"/>
    </location>
</feature>
<evidence type="ECO:0000259" key="13">
    <source>
        <dbReference type="PROSITE" id="PS50089"/>
    </source>
</evidence>
<proteinExistence type="inferred from homology"/>
<dbReference type="InterPro" id="IPR001841">
    <property type="entry name" value="Znf_RING"/>
</dbReference>
<evidence type="ECO:0000256" key="9">
    <source>
        <dbReference type="PIRNR" id="PIRNR007860"/>
    </source>
</evidence>
<evidence type="ECO:0000256" key="7">
    <source>
        <dbReference type="ARBA" id="ARBA00023136"/>
    </source>
</evidence>
<protein>
    <recommendedName>
        <fullName evidence="9">Vacuolar protein sorting-associated protein 11 homolog</fullName>
    </recommendedName>
</protein>
<dbReference type="InterPro" id="IPR016528">
    <property type="entry name" value="VPS11"/>
</dbReference>
<keyword evidence="6" id="KW-0653">Protein transport</keyword>
<sequence>MDAFQRSGGMWKRFNFFDKQAIRKQGDEEGGEEAHGLFPENATCSTSGKNLVTFGCDNGEVCSIGEGWAETKTIFQAHDRATHFVTHLGLRNFLLTVGVDDDGSRGADAKGKVTIKVWDYNRLHPTSGPVCLRTIRPFTSKFFQSSSKNEFLDADVTVVAVHEERAPNMTLALGMSNGMVLVIRGDVVREKVTRLKISAGHENAGGDASNSITGLGYHTEGSSLILFVVTKGRSQGYNLGGAGSTFQPIKLFDEPEGADLDCAVVTADNTFAVGRTEAVFLYGVDGKGPCYVFEGYKHKLLWFKRYLCSLSSRPSSDRKVLTVYDLKNKMITFNEDVDEVAHIVYEWDQLHVLLRDQRQSFVLKEKQMSTKLELLFRKNLYNVALQLAQYDSDKSLVADIYRKYGDHLYNKQDYDNAMQQYVLTIGEVEPSYVIRKFLDAQRIPSLASYLESLHHHEMANADHTTLLLNCYTKLKDVTKLDAFIHVDNGITPEEYVRRFDIDTAIKVCRSSGYYNHALYVAEHAGETSWYLRILLEDCQRYEDALHYLSNLSSVRAVEALKKYGKMLVTSRPEETTALLMRLCTPSSDGDAAMPPAKPADFIHLFAQQPRALMVFFEYVLNSGPEPLSENILYSTLLELYLTNKLTDSVDPMAPNRAVWQMSPVGGGPGPRQEKDSELSAEYSDRLDKAFALLKNGWPTGGEPKYDAENALVVCHLHAFKKGIVFLYERMNMYRDVLKVYMDDNDCPGLIQAVMRLGDESYGGDSRLWIDVLEFFGKYDGDCSTEVKEVLAHIESRNLLPAIVVLQILSQNTHLTLSVVKDYMSRVLKDESAIIEEDQRAIQKYRREATSMQKELKDLRTQARVFQNSKCSACSAPLELPAVHFLCMHSYHSRCLGENERECPICTPQNYTILDMRRSQRASIAEPDKFFTQLQHSGDGFAVVAEYFGRGLMNL</sequence>
<dbReference type="GO" id="GO:0006886">
    <property type="term" value="P:intracellular protein transport"/>
    <property type="evidence" value="ECO:0007669"/>
    <property type="project" value="UniProtKB-UniRule"/>
</dbReference>
<dbReference type="Pfam" id="PF17122">
    <property type="entry name" value="zf-C3H2C3"/>
    <property type="match status" value="1"/>
</dbReference>
<keyword evidence="3" id="KW-0479">Metal-binding</keyword>
<dbReference type="PANTHER" id="PTHR23323:SF24">
    <property type="entry name" value="VACUOLAR PROTEIN SORTING-ASSOCIATED PROTEIN 11 HOMOLOG"/>
    <property type="match status" value="1"/>
</dbReference>
<dbReference type="PANTHER" id="PTHR23323">
    <property type="entry name" value="VACUOLAR PROTEIN SORTING-ASSOCIATED PROTEIN"/>
    <property type="match status" value="1"/>
</dbReference>
<dbReference type="EMBL" id="CP031039">
    <property type="protein sequence ID" value="QDZ21624.1"/>
    <property type="molecule type" value="Genomic_DNA"/>
</dbReference>
<dbReference type="PIRSF" id="PIRSF007860">
    <property type="entry name" value="VPS11"/>
    <property type="match status" value="1"/>
</dbReference>
<evidence type="ECO:0000313" key="14">
    <source>
        <dbReference type="EMBL" id="QDZ21624.1"/>
    </source>
</evidence>
<reference evidence="14 15" key="1">
    <citation type="submission" date="2018-07" db="EMBL/GenBank/DDBJ databases">
        <title>The complete nuclear genome of the prasinophyte Chloropicon primus (CCMP1205).</title>
        <authorList>
            <person name="Pombert J.-F."/>
            <person name="Otis C."/>
            <person name="Turmel M."/>
            <person name="Lemieux C."/>
        </authorList>
    </citation>
    <scope>NUCLEOTIDE SEQUENCE [LARGE SCALE GENOMIC DNA]</scope>
    <source>
        <strain evidence="14 15">CCMP1205</strain>
    </source>
</reference>
<keyword evidence="2" id="KW-0813">Transport</keyword>
<dbReference type="InterPro" id="IPR011990">
    <property type="entry name" value="TPR-like_helical_dom_sf"/>
</dbReference>
<comment type="subunit">
    <text evidence="9">Core component of at least two putative endosomal tethering complexes, the homotypic fusion and vacuole protein sorting (HOPS) complex and the class C core vacuole/endosome tethering (CORVET) complex.</text>
</comment>
<dbReference type="Pfam" id="PF12451">
    <property type="entry name" value="VPS11_C"/>
    <property type="match status" value="1"/>
</dbReference>